<dbReference type="Proteomes" id="UP000190044">
    <property type="component" value="Unassembled WGS sequence"/>
</dbReference>
<evidence type="ECO:0000313" key="2">
    <source>
        <dbReference type="Proteomes" id="UP000190044"/>
    </source>
</evidence>
<dbReference type="InterPro" id="IPR050772">
    <property type="entry name" value="Hydratase-Decarb/MhpD_sf"/>
</dbReference>
<evidence type="ECO:0000313" key="1">
    <source>
        <dbReference type="EMBL" id="SKB38808.1"/>
    </source>
</evidence>
<dbReference type="GO" id="GO:0005737">
    <property type="term" value="C:cytoplasm"/>
    <property type="evidence" value="ECO:0007669"/>
    <property type="project" value="TreeGrafter"/>
</dbReference>
<dbReference type="GO" id="GO:0008684">
    <property type="term" value="F:2-oxopent-4-enoate hydratase activity"/>
    <property type="evidence" value="ECO:0007669"/>
    <property type="project" value="TreeGrafter"/>
</dbReference>
<proteinExistence type="predicted"/>
<dbReference type="EMBL" id="FUYP01000004">
    <property type="protein sequence ID" value="SKB38808.1"/>
    <property type="molecule type" value="Genomic_DNA"/>
</dbReference>
<organism evidence="1 2">
    <name type="scientific">Sphingopyxis flava</name>
    <dbReference type="NCBI Taxonomy" id="1507287"/>
    <lineage>
        <taxon>Bacteria</taxon>
        <taxon>Pseudomonadati</taxon>
        <taxon>Pseudomonadota</taxon>
        <taxon>Alphaproteobacteria</taxon>
        <taxon>Sphingomonadales</taxon>
        <taxon>Sphingomonadaceae</taxon>
        <taxon>Sphingopyxis</taxon>
    </lineage>
</organism>
<dbReference type="PANTHER" id="PTHR30143:SF0">
    <property type="entry name" value="2-KETO-4-PENTENOATE HYDRATASE"/>
    <property type="match status" value="1"/>
</dbReference>
<dbReference type="PANTHER" id="PTHR30143">
    <property type="entry name" value="ACID HYDRATASE"/>
    <property type="match status" value="1"/>
</dbReference>
<dbReference type="InterPro" id="IPR036663">
    <property type="entry name" value="Fumarylacetoacetase_C_sf"/>
</dbReference>
<dbReference type="SUPFAM" id="SSF56529">
    <property type="entry name" value="FAH"/>
    <property type="match status" value="1"/>
</dbReference>
<dbReference type="AlphaFoldDB" id="A0A1T5AUW3"/>
<reference evidence="2" key="1">
    <citation type="submission" date="2017-02" db="EMBL/GenBank/DDBJ databases">
        <authorList>
            <person name="Varghese N."/>
            <person name="Submissions S."/>
        </authorList>
    </citation>
    <scope>NUCLEOTIDE SEQUENCE [LARGE SCALE GENOMIC DNA]</scope>
    <source>
        <strain evidence="2">R11H</strain>
    </source>
</reference>
<dbReference type="OrthoDB" id="9792137at2"/>
<accession>A0A1T5AUW3</accession>
<dbReference type="Gene3D" id="3.90.850.10">
    <property type="entry name" value="Fumarylacetoacetase-like, C-terminal domain"/>
    <property type="match status" value="1"/>
</dbReference>
<dbReference type="RefSeq" id="WP_079637596.1">
    <property type="nucleotide sequence ID" value="NZ_FUYP01000004.1"/>
</dbReference>
<sequence length="259" mass="26734">MSAGTGVAAALHQARRSGQALAAFPAPIPATLADAYTVQRDLCAALGVPLLGWKVGRIPQTLIETLGAERLAGPVLRVAELDGEAPGDARVFAGGVGVIEAEIILRLSAVPTRRLASDREAMSFIDEIRAGFEVASSPAPDVHDHAPYGIIADIGINNGLLLGPRLDAESFDRIVITEIEGSRVGSGRPCDILDGPLGSLRFLVDLHMDGVIALEAGQWISAGAITGVHPIAPGQTATAHFGETVRIACTASTDPGFAS</sequence>
<name>A0A1T5AUW3_9SPHN</name>
<protein>
    <submittedName>
        <fullName evidence="1">2-keto-4-pentenoate hydratase</fullName>
    </submittedName>
</protein>
<keyword evidence="2" id="KW-1185">Reference proteome</keyword>
<gene>
    <name evidence="1" type="ORF">SAMN06295937_1004202</name>
</gene>